<dbReference type="Proteomes" id="UP001268036">
    <property type="component" value="Unassembled WGS sequence"/>
</dbReference>
<keyword evidence="2" id="KW-0812">Transmembrane</keyword>
<accession>A0AAJ2BE67</accession>
<feature type="transmembrane region" description="Helical" evidence="2">
    <location>
        <begin position="6"/>
        <end position="30"/>
    </location>
</feature>
<keyword evidence="3" id="KW-0132">Cell division</keyword>
<keyword evidence="2" id="KW-1133">Transmembrane helix</keyword>
<gene>
    <name evidence="3" type="ORF">QE440_000362</name>
</gene>
<keyword evidence="3" id="KW-0131">Cell cycle</keyword>
<evidence type="ECO:0000313" key="3">
    <source>
        <dbReference type="EMBL" id="MDR6232621.1"/>
    </source>
</evidence>
<keyword evidence="2" id="KW-0472">Membrane</keyword>
<dbReference type="Gene3D" id="1.10.287.1490">
    <property type="match status" value="1"/>
</dbReference>
<keyword evidence="1" id="KW-0175">Coiled coil</keyword>
<sequence length="280" mass="31664">MADSRFVEWGFLLVTASNVLLIALVLSLLWQRLFPRAAQVVVAEASEANTVPASDAPAQVAAGLIENVQRQNVVPLGQAMADSLDLVGRLDEVDGAAYPDWKKTNQPHIDDLLSNRQEFEFKLEDLKAKLDRAHKLVTNLHSQNREMRGAETQLHRMTLKHDRLRDQLAETRHERDGLRATVEQLGIELAQLRRRHEVPAAVAAPVVDEEVKHELETLRESLEEERAKLSRTLVEKQFIEQVYIDTDAVTDDYQALQREHAALREQVQLLQARLEAGQSA</sequence>
<proteinExistence type="predicted"/>
<dbReference type="AlphaFoldDB" id="A0AAJ2BE67"/>
<evidence type="ECO:0000313" key="4">
    <source>
        <dbReference type="Proteomes" id="UP001268036"/>
    </source>
</evidence>
<evidence type="ECO:0000256" key="1">
    <source>
        <dbReference type="SAM" id="Coils"/>
    </source>
</evidence>
<dbReference type="EMBL" id="JAVJAF010000001">
    <property type="protein sequence ID" value="MDR6232621.1"/>
    <property type="molecule type" value="Genomic_DNA"/>
</dbReference>
<dbReference type="GO" id="GO:0051301">
    <property type="term" value="P:cell division"/>
    <property type="evidence" value="ECO:0007669"/>
    <property type="project" value="UniProtKB-KW"/>
</dbReference>
<organism evidence="3 4">
    <name type="scientific">Pseudomonas oryzihabitans</name>
    <dbReference type="NCBI Taxonomy" id="47885"/>
    <lineage>
        <taxon>Bacteria</taxon>
        <taxon>Pseudomonadati</taxon>
        <taxon>Pseudomonadota</taxon>
        <taxon>Gammaproteobacteria</taxon>
        <taxon>Pseudomonadales</taxon>
        <taxon>Pseudomonadaceae</taxon>
        <taxon>Pseudomonas</taxon>
    </lineage>
</organism>
<comment type="caution">
    <text evidence="3">The sequence shown here is derived from an EMBL/GenBank/DDBJ whole genome shotgun (WGS) entry which is preliminary data.</text>
</comment>
<feature type="coiled-coil region" evidence="1">
    <location>
        <begin position="109"/>
        <end position="273"/>
    </location>
</feature>
<evidence type="ECO:0000256" key="2">
    <source>
        <dbReference type="SAM" id="Phobius"/>
    </source>
</evidence>
<dbReference type="RefSeq" id="WP_309754508.1">
    <property type="nucleotide sequence ID" value="NZ_JAVJAF010000001.1"/>
</dbReference>
<name>A0AAJ2BE67_9PSED</name>
<reference evidence="3" key="1">
    <citation type="submission" date="2023-08" db="EMBL/GenBank/DDBJ databases">
        <title>Functional and genomic diversity of the sorghum phyllosphere microbiome.</title>
        <authorList>
            <person name="Shade A."/>
        </authorList>
    </citation>
    <scope>NUCLEOTIDE SEQUENCE</scope>
    <source>
        <strain evidence="3">SORGH_AS_0201</strain>
    </source>
</reference>
<protein>
    <submittedName>
        <fullName evidence="3">Cell division septum initiation protein DivIVA</fullName>
    </submittedName>
</protein>